<dbReference type="EMBL" id="AZMM01002388">
    <property type="protein sequence ID" value="ETJ43605.1"/>
    <property type="molecule type" value="Genomic_DNA"/>
</dbReference>
<name>W1YPD0_9ZZZZ</name>
<proteinExistence type="predicted"/>
<feature type="non-terminal residue" evidence="2">
    <location>
        <position position="70"/>
    </location>
</feature>
<feature type="region of interest" description="Disordered" evidence="1">
    <location>
        <begin position="30"/>
        <end position="70"/>
    </location>
</feature>
<gene>
    <name evidence="2" type="ORF">Q604_UNBC02388G0001</name>
</gene>
<evidence type="ECO:0000256" key="1">
    <source>
        <dbReference type="SAM" id="MobiDB-lite"/>
    </source>
</evidence>
<organism evidence="2">
    <name type="scientific">human gut metagenome</name>
    <dbReference type="NCBI Taxonomy" id="408170"/>
    <lineage>
        <taxon>unclassified sequences</taxon>
        <taxon>metagenomes</taxon>
        <taxon>organismal metagenomes</taxon>
    </lineage>
</organism>
<accession>W1YPD0</accession>
<feature type="non-terminal residue" evidence="2">
    <location>
        <position position="1"/>
    </location>
</feature>
<reference evidence="2" key="1">
    <citation type="submission" date="2013-12" db="EMBL/GenBank/DDBJ databases">
        <title>A Varibaculum cambriense genome reconstructed from a premature infant gut community with otherwise low bacterial novelty that shifts toward anaerobic metabolism during the third week of life.</title>
        <authorList>
            <person name="Brown C.T."/>
            <person name="Sharon I."/>
            <person name="Thomas B.C."/>
            <person name="Castelle C.J."/>
            <person name="Morowitz M.J."/>
            <person name="Banfield J.F."/>
        </authorList>
    </citation>
    <scope>NUCLEOTIDE SEQUENCE</scope>
</reference>
<protein>
    <submittedName>
        <fullName evidence="2">Uncharacterized protein</fullName>
    </submittedName>
</protein>
<dbReference type="AlphaFoldDB" id="W1YPD0"/>
<evidence type="ECO:0000313" key="2">
    <source>
        <dbReference type="EMBL" id="ETJ43605.1"/>
    </source>
</evidence>
<sequence>SGHGGESTAGRTRLALQDLGRRLPQLHRLRLSQQEVKHRAGRRARVRAGGSVAHDELTRTQPRQTHHTHS</sequence>
<comment type="caution">
    <text evidence="2">The sequence shown here is derived from an EMBL/GenBank/DDBJ whole genome shotgun (WGS) entry which is preliminary data.</text>
</comment>